<evidence type="ECO:0000259" key="1">
    <source>
        <dbReference type="Pfam" id="PF06985"/>
    </source>
</evidence>
<reference evidence="2" key="1">
    <citation type="journal article" date="2021" name="Nat. Commun.">
        <title>Genetic determinants of endophytism in the Arabidopsis root mycobiome.</title>
        <authorList>
            <person name="Mesny F."/>
            <person name="Miyauchi S."/>
            <person name="Thiergart T."/>
            <person name="Pickel B."/>
            <person name="Atanasova L."/>
            <person name="Karlsson M."/>
            <person name="Huettel B."/>
            <person name="Barry K.W."/>
            <person name="Haridas S."/>
            <person name="Chen C."/>
            <person name="Bauer D."/>
            <person name="Andreopoulos W."/>
            <person name="Pangilinan J."/>
            <person name="LaButti K."/>
            <person name="Riley R."/>
            <person name="Lipzen A."/>
            <person name="Clum A."/>
            <person name="Drula E."/>
            <person name="Henrissat B."/>
            <person name="Kohler A."/>
            <person name="Grigoriev I.V."/>
            <person name="Martin F.M."/>
            <person name="Hacquard S."/>
        </authorList>
    </citation>
    <scope>NUCLEOTIDE SEQUENCE</scope>
    <source>
        <strain evidence="2">MPI-SDFR-AT-0120</strain>
    </source>
</reference>
<accession>A0A8K0QZS8</accession>
<name>A0A8K0QZS8_9PLEO</name>
<feature type="domain" description="Heterokaryon incompatibility" evidence="1">
    <location>
        <begin position="57"/>
        <end position="184"/>
    </location>
</feature>
<proteinExistence type="predicted"/>
<dbReference type="InterPro" id="IPR010730">
    <property type="entry name" value="HET"/>
</dbReference>
<evidence type="ECO:0000313" key="3">
    <source>
        <dbReference type="Proteomes" id="UP000813461"/>
    </source>
</evidence>
<dbReference type="PANTHER" id="PTHR24148:SF73">
    <property type="entry name" value="HET DOMAIN PROTEIN (AFU_ORTHOLOGUE AFUA_8G01020)"/>
    <property type="match status" value="1"/>
</dbReference>
<dbReference type="AlphaFoldDB" id="A0A8K0QZS8"/>
<protein>
    <submittedName>
        <fullName evidence="2">Heterokaryon incompatibility protein-domain-containing protein</fullName>
    </submittedName>
</protein>
<comment type="caution">
    <text evidence="2">The sequence shown here is derived from an EMBL/GenBank/DDBJ whole genome shotgun (WGS) entry which is preliminary data.</text>
</comment>
<evidence type="ECO:0000313" key="2">
    <source>
        <dbReference type="EMBL" id="KAH7079723.1"/>
    </source>
</evidence>
<sequence length="297" mass="34800">MDESETPNAYPAPRQTFCYEPLHRTPHTHFRLLRILPDRKDGLLQLQLWHSAQSVEYRCLSYMWGSLSDEHDILLNGRIFRVRNNLYTFLEYASQQLAEASLWIDAICINQHHDEEKAAEVSRMHEVYTGAQEILIWLGDLVMSDHAVRWLRSGTGNMATSLVKKQLLTFYGHGYWNRTWITQEILLARKITILVGSHVLDWNDVPGPGALAWEETKAAADMVVYLHYTWYMFHKDSQQRRSEATNDSTNEYTPFRFWDLLKRRHMSPCTDHRDRIYGLLALVKDEAGSFPISYHDK</sequence>
<dbReference type="Proteomes" id="UP000813461">
    <property type="component" value="Unassembled WGS sequence"/>
</dbReference>
<dbReference type="Pfam" id="PF06985">
    <property type="entry name" value="HET"/>
    <property type="match status" value="1"/>
</dbReference>
<dbReference type="InterPro" id="IPR052895">
    <property type="entry name" value="HetReg/Transcr_Mod"/>
</dbReference>
<organism evidence="2 3">
    <name type="scientific">Paraphoma chrysanthemicola</name>
    <dbReference type="NCBI Taxonomy" id="798071"/>
    <lineage>
        <taxon>Eukaryota</taxon>
        <taxon>Fungi</taxon>
        <taxon>Dikarya</taxon>
        <taxon>Ascomycota</taxon>
        <taxon>Pezizomycotina</taxon>
        <taxon>Dothideomycetes</taxon>
        <taxon>Pleosporomycetidae</taxon>
        <taxon>Pleosporales</taxon>
        <taxon>Pleosporineae</taxon>
        <taxon>Phaeosphaeriaceae</taxon>
        <taxon>Paraphoma</taxon>
    </lineage>
</organism>
<keyword evidence="3" id="KW-1185">Reference proteome</keyword>
<gene>
    <name evidence="2" type="ORF">FB567DRAFT_127838</name>
</gene>
<dbReference type="EMBL" id="JAGMVJ010000016">
    <property type="protein sequence ID" value="KAH7079723.1"/>
    <property type="molecule type" value="Genomic_DNA"/>
</dbReference>
<dbReference type="PANTHER" id="PTHR24148">
    <property type="entry name" value="ANKYRIN REPEAT DOMAIN-CONTAINING PROTEIN 39 HOMOLOG-RELATED"/>
    <property type="match status" value="1"/>
</dbReference>
<dbReference type="OrthoDB" id="5386682at2759"/>